<feature type="compositionally biased region" description="Polar residues" evidence="8">
    <location>
        <begin position="974"/>
        <end position="992"/>
    </location>
</feature>
<keyword evidence="5 6" id="KW-0175">Coiled coil</keyword>
<evidence type="ECO:0000259" key="10">
    <source>
        <dbReference type="PROSITE" id="PS50238"/>
    </source>
</evidence>
<keyword evidence="2" id="KW-0479">Metal-binding</keyword>
<dbReference type="InterPro" id="IPR046349">
    <property type="entry name" value="C1-like_sf"/>
</dbReference>
<feature type="region of interest" description="Disordered" evidence="8">
    <location>
        <begin position="973"/>
        <end position="992"/>
    </location>
</feature>
<feature type="region of interest" description="Disordered" evidence="8">
    <location>
        <begin position="913"/>
        <end position="944"/>
    </location>
</feature>
<dbReference type="Pfam" id="PF00130">
    <property type="entry name" value="C1_1"/>
    <property type="match status" value="1"/>
</dbReference>
<keyword evidence="1" id="KW-0343">GTPase activation</keyword>
<evidence type="ECO:0000256" key="4">
    <source>
        <dbReference type="ARBA" id="ARBA00022833"/>
    </source>
</evidence>
<evidence type="ECO:0000256" key="6">
    <source>
        <dbReference type="PROSITE-ProRule" id="PRU01077"/>
    </source>
</evidence>
<dbReference type="CDD" id="cd20816">
    <property type="entry name" value="C1_GMIP-like"/>
    <property type="match status" value="1"/>
</dbReference>
<evidence type="ECO:0000259" key="9">
    <source>
        <dbReference type="PROSITE" id="PS50081"/>
    </source>
</evidence>
<dbReference type="CDD" id="cd00159">
    <property type="entry name" value="RhoGAP"/>
    <property type="match status" value="1"/>
</dbReference>
<protein>
    <recommendedName>
        <fullName evidence="14">Rho GTPase-activating protein 29</fullName>
    </recommendedName>
</protein>
<feature type="compositionally biased region" description="Low complexity" evidence="8">
    <location>
        <begin position="1492"/>
        <end position="1505"/>
    </location>
</feature>
<feature type="region of interest" description="Disordered" evidence="8">
    <location>
        <begin position="1082"/>
        <end position="1123"/>
    </location>
</feature>
<dbReference type="PROSITE" id="PS51741">
    <property type="entry name" value="F_BAR"/>
    <property type="match status" value="1"/>
</dbReference>
<dbReference type="Proteomes" id="UP000267096">
    <property type="component" value="Unassembled WGS sequence"/>
</dbReference>
<feature type="domain" description="Rho-GAP" evidence="10">
    <location>
        <begin position="579"/>
        <end position="786"/>
    </location>
</feature>
<gene>
    <name evidence="12" type="ORF">ASIM_LOCUS11903</name>
</gene>
<feature type="region of interest" description="Disordered" evidence="8">
    <location>
        <begin position="1246"/>
        <end position="1301"/>
    </location>
</feature>
<evidence type="ECO:0000256" key="7">
    <source>
        <dbReference type="SAM" id="Coils"/>
    </source>
</evidence>
<dbReference type="SMART" id="SM00324">
    <property type="entry name" value="RhoGAP"/>
    <property type="match status" value="1"/>
</dbReference>
<dbReference type="GO" id="GO:0007165">
    <property type="term" value="P:signal transduction"/>
    <property type="evidence" value="ECO:0007669"/>
    <property type="project" value="InterPro"/>
</dbReference>
<dbReference type="PROSITE" id="PS50238">
    <property type="entry name" value="RHOGAP"/>
    <property type="match status" value="1"/>
</dbReference>
<feature type="compositionally biased region" description="Acidic residues" evidence="8">
    <location>
        <begin position="1259"/>
        <end position="1277"/>
    </location>
</feature>
<keyword evidence="3" id="KW-0863">Zinc-finger</keyword>
<dbReference type="GO" id="GO:0008270">
    <property type="term" value="F:zinc ion binding"/>
    <property type="evidence" value="ECO:0007669"/>
    <property type="project" value="UniProtKB-KW"/>
</dbReference>
<accession>A0A3P6Q8I6</accession>
<dbReference type="Gene3D" id="3.30.60.20">
    <property type="match status" value="1"/>
</dbReference>
<dbReference type="InterPro" id="IPR002219">
    <property type="entry name" value="PKC_DAG/PE"/>
</dbReference>
<dbReference type="SMART" id="SM00109">
    <property type="entry name" value="C1"/>
    <property type="match status" value="1"/>
</dbReference>
<dbReference type="EMBL" id="UYRR01031114">
    <property type="protein sequence ID" value="VDK46072.1"/>
    <property type="molecule type" value="Genomic_DNA"/>
</dbReference>
<evidence type="ECO:0000256" key="5">
    <source>
        <dbReference type="ARBA" id="ARBA00023054"/>
    </source>
</evidence>
<reference evidence="12 13" key="1">
    <citation type="submission" date="2018-11" db="EMBL/GenBank/DDBJ databases">
        <authorList>
            <consortium name="Pathogen Informatics"/>
        </authorList>
    </citation>
    <scope>NUCLEOTIDE SEQUENCE [LARGE SCALE GENOMIC DNA]</scope>
</reference>
<dbReference type="InterPro" id="IPR027267">
    <property type="entry name" value="AH/BAR_dom_sf"/>
</dbReference>
<feature type="compositionally biased region" description="Polar residues" evidence="8">
    <location>
        <begin position="1094"/>
        <end position="1123"/>
    </location>
</feature>
<feature type="compositionally biased region" description="Basic and acidic residues" evidence="8">
    <location>
        <begin position="1289"/>
        <end position="1301"/>
    </location>
</feature>
<keyword evidence="13" id="KW-1185">Reference proteome</keyword>
<evidence type="ECO:0000256" key="2">
    <source>
        <dbReference type="ARBA" id="ARBA00022723"/>
    </source>
</evidence>
<dbReference type="PANTHER" id="PTHR15228:SF25">
    <property type="entry name" value="F-BAR DOMAIN-CONTAINING PROTEIN"/>
    <property type="match status" value="1"/>
</dbReference>
<dbReference type="PROSITE" id="PS50081">
    <property type="entry name" value="ZF_DAG_PE_2"/>
    <property type="match status" value="1"/>
</dbReference>
<dbReference type="Gene3D" id="1.20.1270.60">
    <property type="entry name" value="Arfaptin homology (AH) domain/BAR domain"/>
    <property type="match status" value="1"/>
</dbReference>
<dbReference type="InterPro" id="IPR031160">
    <property type="entry name" value="F_BAR_dom"/>
</dbReference>
<feature type="coiled-coil region" evidence="7">
    <location>
        <begin position="307"/>
        <end position="358"/>
    </location>
</feature>
<feature type="compositionally biased region" description="Low complexity" evidence="8">
    <location>
        <begin position="1521"/>
        <end position="1536"/>
    </location>
</feature>
<dbReference type="PANTHER" id="PTHR15228">
    <property type="entry name" value="SPERMATHECAL PHYSIOLOGY VARIANT"/>
    <property type="match status" value="1"/>
</dbReference>
<evidence type="ECO:0008006" key="14">
    <source>
        <dbReference type="Google" id="ProtNLM"/>
    </source>
</evidence>
<dbReference type="GO" id="GO:0005096">
    <property type="term" value="F:GTPase activator activity"/>
    <property type="evidence" value="ECO:0007669"/>
    <property type="project" value="UniProtKB-KW"/>
</dbReference>
<evidence type="ECO:0000256" key="8">
    <source>
        <dbReference type="SAM" id="MobiDB-lite"/>
    </source>
</evidence>
<feature type="compositionally biased region" description="Gly residues" evidence="8">
    <location>
        <begin position="1537"/>
        <end position="1548"/>
    </location>
</feature>
<proteinExistence type="predicted"/>
<dbReference type="InterPro" id="IPR051025">
    <property type="entry name" value="RhoGAP"/>
</dbReference>
<sequence>MNDDLVNDIERFAAYVERLRRSLDSSTSVPGLGGEPTIIYETSGASTLLIDAFCIYNKTQMENLCVFRFTQRFQWYRNLYVIYWSDIRFLRLHKFFYQLVSSFIVLKCSNDQAGSGGLRNGRGVLTRRHSTYQRSAQDNEYDIDEIDKMVADRADGIDIAFDRGKAWSKYCKELLNFVSRRVQLELDHAKKVHSLANQSKVAINEHFLPLRDVFESSFDNDVAFCEQTYDAVKHIQDRFIKSLEMRRDDHERQRRALKNEWMRVAKQLKDTQQELIRARSLLDSRDDGYRRAQESFLRTESTGPAVGVEMIRRKKELERRRKNEEEAFTKREEAQNQVEKLEGELERREQLMEDTKVRIVGQLRELVYRCDQTTKACSTHYFQALANLWVAQPGKYHEFADATRTYTPGAEYMSFLQNLPHRTVSSGSLFRTAADNDDVLSSANHTASSSSVSSQRRNAIDVFDHEMILERKQKKSSVSVRLLDQSTTETSAQHTEAAKSHRLQRIRQPTKCSNCDTLSILSTVQCLQCGMVFHKSCLSKLTIFCGQSSKGTGHSSLSGAAVESDYAAAASRRMSIFGVSLKGHLDGQNRKVPLIVEKCVDELQRRGLKVKGIYRTCGVKSKIEQICEEFERSPNFVDIDLSVFHPMNIASVIKLYLRKLPEPLLTHELYNEWILLATGVCIVVFIQNLNDGDECITEQIRCLLHKLPEQNFDTLQFLLLHLNRVTWFEMDNLMTASNLGAVISPSMIWMHPYIPSCSNKNSSFLSDAHLLSKAVELLIKNAFEVFNVDRAEDWHDFFQNYPEIEQPPAVDPETEAHIGEGEDEGCLLSCYLISWFNNNYYCNQIIRNKSSHSLVQAHNNNDIGISLGFEQTFYSSEVEPQTVIGTAQLRFPFAEENEDEDLLEDEADTDVLCGGSFVPQPPTPDLLKNTSRGKNESYSTSDDLDLDSSLGSFVSGGGGHCGGSTAGPGGGCSMTMTVSNKPQQNVSSSSSCLPTLSKNQFSDHNQLTSTLSTPLSLLTTKDIVTSNDNDEQVIKQSSFLQPQIFDASYCRDKTMKDKSLHQQQQHQTRSYTTSILVAPHSESHCSSNSTSTTDNFITKTSPSSPLATYKSSSNGSDNVKNNRDSSQNIAEYVNTFYASASGSSTYSTAATGIVGPCSISSTLNDDGNNNNSAAADYGNNSDDNDLLSIVLSAADKLAKPTCMSASDDKVNNKPSNASSCLTGDVTFDGSKGASGAVAATTLAANNNKNKKTDNNGDNTTDENGDQDITDNDSSDDEAANKSGTPVELEISKESDKLRTNPDYHHKHYYDASDKLHCCLHKRATTLLTNQVAVAEKRDESDDDGCCCDKIRRDKTLLQSPSLAGTCADIISRATSEVRAKKNNNLDFVRNSNKDKNICVHVDNVNLQRQYCSEPCNPETSSYCNIHRLMNSADSNCYSCRCCCCCCTSSSRTTCTCNGSPSLVINTTPKQPNLNVNVDICRSTTSDRANTQTTTSSSSKKCSVVSDDVDPIKNGPLIVHNSTRSDSTSPSSSSAATAGGGDGSGGGSSGQRSSQSDKISLQSIRVLFTGTDVSYV</sequence>
<dbReference type="SUPFAM" id="SSF103657">
    <property type="entry name" value="BAR/IMD domain-like"/>
    <property type="match status" value="1"/>
</dbReference>
<feature type="domain" description="Phorbol-ester/DAG-type" evidence="9">
    <location>
        <begin position="500"/>
        <end position="545"/>
    </location>
</feature>
<dbReference type="InterPro" id="IPR054713">
    <property type="entry name" value="GMIP/FCHO2-like_FCH"/>
</dbReference>
<dbReference type="GO" id="GO:0051056">
    <property type="term" value="P:regulation of small GTPase mediated signal transduction"/>
    <property type="evidence" value="ECO:0007669"/>
    <property type="project" value="UniProtKB-ARBA"/>
</dbReference>
<dbReference type="InterPro" id="IPR008936">
    <property type="entry name" value="Rho_GTPase_activation_prot"/>
</dbReference>
<dbReference type="Gene3D" id="1.10.555.10">
    <property type="entry name" value="Rho GTPase activation protein"/>
    <property type="match status" value="1"/>
</dbReference>
<evidence type="ECO:0000256" key="3">
    <source>
        <dbReference type="ARBA" id="ARBA00022771"/>
    </source>
</evidence>
<dbReference type="SUPFAM" id="SSF57889">
    <property type="entry name" value="Cysteine-rich domain"/>
    <property type="match status" value="1"/>
</dbReference>
<evidence type="ECO:0000313" key="13">
    <source>
        <dbReference type="Proteomes" id="UP000267096"/>
    </source>
</evidence>
<feature type="region of interest" description="Disordered" evidence="8">
    <location>
        <begin position="1487"/>
        <end position="1560"/>
    </location>
</feature>
<evidence type="ECO:0000256" key="1">
    <source>
        <dbReference type="ARBA" id="ARBA00022468"/>
    </source>
</evidence>
<organism evidence="12 13">
    <name type="scientific">Anisakis simplex</name>
    <name type="common">Herring worm</name>
    <dbReference type="NCBI Taxonomy" id="6269"/>
    <lineage>
        <taxon>Eukaryota</taxon>
        <taxon>Metazoa</taxon>
        <taxon>Ecdysozoa</taxon>
        <taxon>Nematoda</taxon>
        <taxon>Chromadorea</taxon>
        <taxon>Rhabditida</taxon>
        <taxon>Spirurina</taxon>
        <taxon>Ascaridomorpha</taxon>
        <taxon>Ascaridoidea</taxon>
        <taxon>Anisakidae</taxon>
        <taxon>Anisakis</taxon>
        <taxon>Anisakis simplex complex</taxon>
    </lineage>
</organism>
<feature type="compositionally biased region" description="Low complexity" evidence="8">
    <location>
        <begin position="1084"/>
        <end position="1093"/>
    </location>
</feature>
<evidence type="ECO:0000259" key="11">
    <source>
        <dbReference type="PROSITE" id="PS51741"/>
    </source>
</evidence>
<keyword evidence="4" id="KW-0862">Zinc</keyword>
<dbReference type="SUPFAM" id="SSF48350">
    <property type="entry name" value="GTPase activation domain, GAP"/>
    <property type="match status" value="1"/>
</dbReference>
<evidence type="ECO:0000313" key="12">
    <source>
        <dbReference type="EMBL" id="VDK46072.1"/>
    </source>
</evidence>
<name>A0A3P6Q8I6_ANISI</name>
<feature type="domain" description="F-BAR" evidence="11">
    <location>
        <begin position="144"/>
        <end position="411"/>
    </location>
</feature>
<dbReference type="SMART" id="SM00055">
    <property type="entry name" value="FCH"/>
    <property type="match status" value="1"/>
</dbReference>
<dbReference type="InterPro" id="IPR001060">
    <property type="entry name" value="FCH_dom"/>
</dbReference>
<dbReference type="InterPro" id="IPR000198">
    <property type="entry name" value="RhoGAP_dom"/>
</dbReference>
<dbReference type="OrthoDB" id="79452at2759"/>
<dbReference type="Pfam" id="PF00620">
    <property type="entry name" value="RhoGAP"/>
    <property type="match status" value="1"/>
</dbReference>
<dbReference type="Pfam" id="PF22699">
    <property type="entry name" value="GMIP-like_FCH"/>
    <property type="match status" value="1"/>
</dbReference>